<evidence type="ECO:0000256" key="1">
    <source>
        <dbReference type="ARBA" id="ARBA00003566"/>
    </source>
</evidence>
<reference evidence="11" key="1">
    <citation type="submission" date="2015-02" db="EMBL/GenBank/DDBJ databases">
        <title>Genome sequencing for Strongylocentrotus purpuratus.</title>
        <authorList>
            <person name="Murali S."/>
            <person name="Liu Y."/>
            <person name="Vee V."/>
            <person name="English A."/>
            <person name="Wang M."/>
            <person name="Skinner E."/>
            <person name="Han Y."/>
            <person name="Muzny D.M."/>
            <person name="Worley K.C."/>
            <person name="Gibbs R.A."/>
        </authorList>
    </citation>
    <scope>NUCLEOTIDE SEQUENCE</scope>
</reference>
<keyword evidence="11" id="KW-1185">Reference proteome</keyword>
<comment type="subcellular location">
    <subcellularLocation>
        <location evidence="2 9">Membrane</location>
        <topology evidence="2 9">Multi-pass membrane protein</topology>
    </subcellularLocation>
</comment>
<dbReference type="GeneID" id="115928198"/>
<dbReference type="GO" id="GO:0016020">
    <property type="term" value="C:membrane"/>
    <property type="evidence" value="ECO:0007669"/>
    <property type="project" value="UniProtKB-SubCell"/>
</dbReference>
<keyword evidence="4 9" id="KW-0812">Transmembrane</keyword>
<evidence type="ECO:0000256" key="2">
    <source>
        <dbReference type="ARBA" id="ARBA00004141"/>
    </source>
</evidence>
<dbReference type="PANTHER" id="PTHR23137">
    <property type="entry name" value="VESICLE TRANSPORT PROTEIN-RELATED"/>
    <property type="match status" value="1"/>
</dbReference>
<protein>
    <recommendedName>
        <fullName evidence="9">Vesicle transport protein</fullName>
    </recommendedName>
</protein>
<dbReference type="Pfam" id="PF04178">
    <property type="entry name" value="Got1"/>
    <property type="match status" value="1"/>
</dbReference>
<evidence type="ECO:0000256" key="3">
    <source>
        <dbReference type="ARBA" id="ARBA00022448"/>
    </source>
</evidence>
<evidence type="ECO:0000313" key="10">
    <source>
        <dbReference type="EnsemblMetazoa" id="XP_030850985"/>
    </source>
</evidence>
<evidence type="ECO:0000256" key="9">
    <source>
        <dbReference type="RuleBase" id="RU363111"/>
    </source>
</evidence>
<feature type="transmembrane region" description="Helical" evidence="9">
    <location>
        <begin position="128"/>
        <end position="147"/>
    </location>
</feature>
<dbReference type="OMA" id="RLQCFLG"/>
<feature type="transmembrane region" description="Helical" evidence="9">
    <location>
        <begin position="38"/>
        <end position="59"/>
    </location>
</feature>
<keyword evidence="7 9" id="KW-0472">Membrane</keyword>
<reference evidence="10" key="2">
    <citation type="submission" date="2021-01" db="UniProtKB">
        <authorList>
            <consortium name="EnsemblMetazoa"/>
        </authorList>
    </citation>
    <scope>IDENTIFICATION</scope>
</reference>
<organism evidence="10 11">
    <name type="scientific">Strongylocentrotus purpuratus</name>
    <name type="common">Purple sea urchin</name>
    <dbReference type="NCBI Taxonomy" id="7668"/>
    <lineage>
        <taxon>Eukaryota</taxon>
        <taxon>Metazoa</taxon>
        <taxon>Echinodermata</taxon>
        <taxon>Eleutherozoa</taxon>
        <taxon>Echinozoa</taxon>
        <taxon>Echinoidea</taxon>
        <taxon>Euechinoidea</taxon>
        <taxon>Echinacea</taxon>
        <taxon>Camarodonta</taxon>
        <taxon>Echinidea</taxon>
        <taxon>Strongylocentrotidae</taxon>
        <taxon>Strongylocentrotus</taxon>
    </lineage>
</organism>
<comment type="function">
    <text evidence="1 9">May be involved in fusion of retrograde transport vesicles derived from an endocytic compartment with the Golgi complex.</text>
</comment>
<name>A0A7M7PJ11_STRPU</name>
<dbReference type="InterPro" id="IPR007305">
    <property type="entry name" value="Vesicle_transpt_Got1/SFT2"/>
</dbReference>
<dbReference type="OrthoDB" id="73614at2759"/>
<dbReference type="InParanoid" id="A0A7M7PJ11"/>
<keyword evidence="3 9" id="KW-0813">Transport</keyword>
<evidence type="ECO:0000256" key="8">
    <source>
        <dbReference type="ARBA" id="ARBA00025800"/>
    </source>
</evidence>
<keyword evidence="6 9" id="KW-1133">Transmembrane helix</keyword>
<comment type="similarity">
    <text evidence="8 9">Belongs to the SFT2 family.</text>
</comment>
<dbReference type="GO" id="GO:0016192">
    <property type="term" value="P:vesicle-mediated transport"/>
    <property type="evidence" value="ECO:0007669"/>
    <property type="project" value="InterPro"/>
</dbReference>
<dbReference type="AlphaFoldDB" id="A0A7M7PJ11"/>
<evidence type="ECO:0000256" key="5">
    <source>
        <dbReference type="ARBA" id="ARBA00022927"/>
    </source>
</evidence>
<feature type="transmembrane region" description="Helical" evidence="9">
    <location>
        <begin position="102"/>
        <end position="122"/>
    </location>
</feature>
<keyword evidence="5 9" id="KW-0653">Protein transport</keyword>
<sequence length="163" mass="18367">MDKLKKVLRGEEEQQDEQSIITDVYSASSLSWSTRIKGFIACFVIGCSLSILGSFLLFIPSSHNLRTFAVLYCFGTVIALSGTLFLMGPINQLKNMFKEKRIIATLIMIAMIALTLMSALWWEITILAILFCFLQFLASLWYSISYIPYARDGVKKCCEGCFA</sequence>
<dbReference type="GO" id="GO:0005737">
    <property type="term" value="C:cytoplasm"/>
    <property type="evidence" value="ECO:0007669"/>
    <property type="project" value="UniProtKB-ARBA"/>
</dbReference>
<dbReference type="EnsemblMetazoa" id="XM_030995125">
    <property type="protein sequence ID" value="XP_030850985"/>
    <property type="gene ID" value="LOC115928198"/>
</dbReference>
<dbReference type="FunCoup" id="A0A7M7PJ11">
    <property type="interactions" value="438"/>
</dbReference>
<evidence type="ECO:0000256" key="4">
    <source>
        <dbReference type="ARBA" id="ARBA00022692"/>
    </source>
</evidence>
<proteinExistence type="inferred from homology"/>
<evidence type="ECO:0000256" key="6">
    <source>
        <dbReference type="ARBA" id="ARBA00022989"/>
    </source>
</evidence>
<feature type="transmembrane region" description="Helical" evidence="9">
    <location>
        <begin position="65"/>
        <end position="90"/>
    </location>
</feature>
<evidence type="ECO:0000256" key="7">
    <source>
        <dbReference type="ARBA" id="ARBA00023136"/>
    </source>
</evidence>
<dbReference type="GO" id="GO:0015031">
    <property type="term" value="P:protein transport"/>
    <property type="evidence" value="ECO:0007669"/>
    <property type="project" value="UniProtKB-KW"/>
</dbReference>
<dbReference type="Proteomes" id="UP000007110">
    <property type="component" value="Unassembled WGS sequence"/>
</dbReference>
<dbReference type="InterPro" id="IPR011691">
    <property type="entry name" value="Vesicle_transpt_SFT2"/>
</dbReference>
<evidence type="ECO:0000313" key="11">
    <source>
        <dbReference type="Proteomes" id="UP000007110"/>
    </source>
</evidence>
<dbReference type="RefSeq" id="XP_030850985.1">
    <property type="nucleotide sequence ID" value="XM_030995125.1"/>
</dbReference>
<dbReference type="KEGG" id="spu:115928198"/>
<dbReference type="GO" id="GO:0012505">
    <property type="term" value="C:endomembrane system"/>
    <property type="evidence" value="ECO:0007669"/>
    <property type="project" value="UniProtKB-ARBA"/>
</dbReference>
<accession>A0A7M7PJ11</accession>
<dbReference type="PANTHER" id="PTHR23137:SF6">
    <property type="entry name" value="VESICLE TRANSPORT PROTEIN"/>
    <property type="match status" value="1"/>
</dbReference>